<keyword evidence="1 5" id="KW-0808">Transferase</keyword>
<organism evidence="5 6">
    <name type="scientific">Psychrobacillus vulpis</name>
    <dbReference type="NCBI Taxonomy" id="2325572"/>
    <lineage>
        <taxon>Bacteria</taxon>
        <taxon>Bacillati</taxon>
        <taxon>Bacillota</taxon>
        <taxon>Bacilli</taxon>
        <taxon>Bacillales</taxon>
        <taxon>Bacillaceae</taxon>
        <taxon>Psychrobacillus</taxon>
    </lineage>
</organism>
<dbReference type="AlphaFoldDB" id="A0A544TG20"/>
<evidence type="ECO:0000256" key="3">
    <source>
        <dbReference type="ARBA" id="ARBA00038502"/>
    </source>
</evidence>
<dbReference type="Proteomes" id="UP000316626">
    <property type="component" value="Unassembled WGS sequence"/>
</dbReference>
<sequence length="181" mass="20527">MKLVGQQVYLRLYKISDASELAGLLTRNRDFFQRVSPLLPEAFYTEEYQKIRLQQALKKTDEGQLYAFGIFLNTTDKLIGDISLTQIARGDLQSCYTGFTLDKEFNGKGYTTEALQLVVDFAFTELKLHRIEAGAMPDNIASIRVLEKVGFKKEGIAKENLKINGKWTDHQILAIINSLDV</sequence>
<dbReference type="InterPro" id="IPR051531">
    <property type="entry name" value="N-acetyltransferase"/>
</dbReference>
<comment type="caution">
    <text evidence="5">The sequence shown here is derived from an EMBL/GenBank/DDBJ whole genome shotgun (WGS) entry which is preliminary data.</text>
</comment>
<keyword evidence="6" id="KW-1185">Reference proteome</keyword>
<proteinExistence type="inferred from homology"/>
<dbReference type="GO" id="GO:0005737">
    <property type="term" value="C:cytoplasm"/>
    <property type="evidence" value="ECO:0007669"/>
    <property type="project" value="TreeGrafter"/>
</dbReference>
<evidence type="ECO:0000313" key="6">
    <source>
        <dbReference type="Proteomes" id="UP000316626"/>
    </source>
</evidence>
<feature type="domain" description="N-acetyltransferase" evidence="4">
    <location>
        <begin position="13"/>
        <end position="181"/>
    </location>
</feature>
<accession>A0A544TG20</accession>
<dbReference type="PROSITE" id="PS51186">
    <property type="entry name" value="GNAT"/>
    <property type="match status" value="1"/>
</dbReference>
<evidence type="ECO:0000313" key="5">
    <source>
        <dbReference type="EMBL" id="TQR16346.1"/>
    </source>
</evidence>
<dbReference type="Gene3D" id="3.40.630.30">
    <property type="match status" value="1"/>
</dbReference>
<evidence type="ECO:0000259" key="4">
    <source>
        <dbReference type="PROSITE" id="PS51186"/>
    </source>
</evidence>
<dbReference type="FunFam" id="3.40.630.30:FF:000005">
    <property type="entry name" value="Ribosomal protein alanine acetyltransferase"/>
    <property type="match status" value="1"/>
</dbReference>
<dbReference type="RefSeq" id="WP_142644227.1">
    <property type="nucleotide sequence ID" value="NZ_VDGI01000035.1"/>
</dbReference>
<dbReference type="EMBL" id="VDGI01000035">
    <property type="protein sequence ID" value="TQR16346.1"/>
    <property type="molecule type" value="Genomic_DNA"/>
</dbReference>
<dbReference type="InterPro" id="IPR000182">
    <property type="entry name" value="GNAT_dom"/>
</dbReference>
<dbReference type="Pfam" id="PF13302">
    <property type="entry name" value="Acetyltransf_3"/>
    <property type="match status" value="1"/>
</dbReference>
<evidence type="ECO:0000256" key="2">
    <source>
        <dbReference type="ARBA" id="ARBA00023315"/>
    </source>
</evidence>
<comment type="similarity">
    <text evidence="3">Belongs to the acetyltransferase family. RimJ subfamily.</text>
</comment>
<dbReference type="PANTHER" id="PTHR43792:SF8">
    <property type="entry name" value="[RIBOSOMAL PROTEIN US5]-ALANINE N-ACETYLTRANSFERASE"/>
    <property type="match status" value="1"/>
</dbReference>
<dbReference type="PANTHER" id="PTHR43792">
    <property type="entry name" value="GNAT FAMILY, PUTATIVE (AFU_ORTHOLOGUE AFUA_3G00765)-RELATED-RELATED"/>
    <property type="match status" value="1"/>
</dbReference>
<dbReference type="InterPro" id="IPR016181">
    <property type="entry name" value="Acyl_CoA_acyltransferase"/>
</dbReference>
<reference evidence="5 6" key="1">
    <citation type="submission" date="2019-06" db="EMBL/GenBank/DDBJ databases">
        <title>Psychrobacillus vulpis sp. nov., a new species isolated from feces of a red fox that inhabits in The Tablas de Daimiel Natural Park, Albacete, Spain.</title>
        <authorList>
            <person name="Rodriguez M."/>
            <person name="Reina J.C."/>
            <person name="Bejar V."/>
            <person name="Llamas I."/>
        </authorList>
    </citation>
    <scope>NUCLEOTIDE SEQUENCE [LARGE SCALE GENOMIC DNA]</scope>
    <source>
        <strain evidence="5 6">Z8</strain>
    </source>
</reference>
<dbReference type="OrthoDB" id="9795206at2"/>
<evidence type="ECO:0000256" key="1">
    <source>
        <dbReference type="ARBA" id="ARBA00022679"/>
    </source>
</evidence>
<gene>
    <name evidence="5" type="ORF">FG384_18835</name>
</gene>
<protein>
    <submittedName>
        <fullName evidence="5">GNAT family N-acetyltransferase</fullName>
    </submittedName>
</protein>
<dbReference type="SUPFAM" id="SSF55729">
    <property type="entry name" value="Acyl-CoA N-acyltransferases (Nat)"/>
    <property type="match status" value="1"/>
</dbReference>
<keyword evidence="2" id="KW-0012">Acyltransferase</keyword>
<name>A0A544TG20_9BACI</name>
<dbReference type="GO" id="GO:0008999">
    <property type="term" value="F:protein-N-terminal-alanine acetyltransferase activity"/>
    <property type="evidence" value="ECO:0007669"/>
    <property type="project" value="TreeGrafter"/>
</dbReference>